<dbReference type="PROSITE" id="PS51318">
    <property type="entry name" value="TAT"/>
    <property type="match status" value="1"/>
</dbReference>
<name>A0A502FRA6_9PROT</name>
<protein>
    <recommendedName>
        <fullName evidence="5">Tat pathway signal protein</fullName>
    </recommendedName>
</protein>
<keyword evidence="4" id="KW-1185">Reference proteome</keyword>
<evidence type="ECO:0000256" key="1">
    <source>
        <dbReference type="SAM" id="MobiDB-lite"/>
    </source>
</evidence>
<accession>A0A502FRA6</accession>
<dbReference type="RefSeq" id="WP_140885437.1">
    <property type="nucleotide sequence ID" value="NZ_RCZP01000024.1"/>
</dbReference>
<comment type="caution">
    <text evidence="3">The sequence shown here is derived from an EMBL/GenBank/DDBJ whole genome shotgun (WGS) entry which is preliminary data.</text>
</comment>
<dbReference type="OrthoDB" id="464386at2"/>
<evidence type="ECO:0008006" key="5">
    <source>
        <dbReference type="Google" id="ProtNLM"/>
    </source>
</evidence>
<dbReference type="AlphaFoldDB" id="A0A502FRA6"/>
<organism evidence="3 4">
    <name type="scientific">Muricoccus nepalensis</name>
    <dbReference type="NCBI Taxonomy" id="1854500"/>
    <lineage>
        <taxon>Bacteria</taxon>
        <taxon>Pseudomonadati</taxon>
        <taxon>Pseudomonadota</taxon>
        <taxon>Alphaproteobacteria</taxon>
        <taxon>Acetobacterales</taxon>
        <taxon>Roseomonadaceae</taxon>
        <taxon>Muricoccus</taxon>
    </lineage>
</organism>
<evidence type="ECO:0000313" key="4">
    <source>
        <dbReference type="Proteomes" id="UP000317078"/>
    </source>
</evidence>
<sequence length="218" mass="23216">MRILLLRRGLLAVGLLLAGLAAAPAWAQGGGANNDPSFNVVNRSGRTIQELYVSSSQQNAWGPDMLGQNVLDNGRSFPVRLPAGQCVNDIRVVYDGGQSEERRSVDTCPLSEVVFGQQAGAPRSGKGGSAAAGATGNPSFNLVNRTRKTIQVLRASPSSESNWGDDRLGDAVVRPGATFAVRLPAGQCTYDVRVEYDDRSAEERRGIDLCRVADVTFP</sequence>
<dbReference type="EMBL" id="RCZP01000024">
    <property type="protein sequence ID" value="TPG51812.1"/>
    <property type="molecule type" value="Genomic_DNA"/>
</dbReference>
<reference evidence="3 4" key="1">
    <citation type="journal article" date="2019" name="Environ. Microbiol.">
        <title>Species interactions and distinct microbial communities in high Arctic permafrost affected cryosols are associated with the CH4 and CO2 gas fluxes.</title>
        <authorList>
            <person name="Altshuler I."/>
            <person name="Hamel J."/>
            <person name="Turney S."/>
            <person name="Magnuson E."/>
            <person name="Levesque R."/>
            <person name="Greer C."/>
            <person name="Whyte L.G."/>
        </authorList>
    </citation>
    <scope>NUCLEOTIDE SEQUENCE [LARGE SCALE GENOMIC DNA]</scope>
    <source>
        <strain evidence="3 4">S9.3B</strain>
    </source>
</reference>
<dbReference type="InterPro" id="IPR006311">
    <property type="entry name" value="TAT_signal"/>
</dbReference>
<feature type="region of interest" description="Disordered" evidence="1">
    <location>
        <begin position="119"/>
        <end position="140"/>
    </location>
</feature>
<feature type="signal peptide" evidence="2">
    <location>
        <begin position="1"/>
        <end position="27"/>
    </location>
</feature>
<gene>
    <name evidence="3" type="ORF">EAH89_19630</name>
</gene>
<evidence type="ECO:0000313" key="3">
    <source>
        <dbReference type="EMBL" id="TPG51812.1"/>
    </source>
</evidence>
<proteinExistence type="predicted"/>
<keyword evidence="2" id="KW-0732">Signal</keyword>
<feature type="chain" id="PRO_5021467448" description="Tat pathway signal protein" evidence="2">
    <location>
        <begin position="28"/>
        <end position="218"/>
    </location>
</feature>
<evidence type="ECO:0000256" key="2">
    <source>
        <dbReference type="SAM" id="SignalP"/>
    </source>
</evidence>
<dbReference type="Proteomes" id="UP000317078">
    <property type="component" value="Unassembled WGS sequence"/>
</dbReference>